<dbReference type="InterPro" id="IPR002645">
    <property type="entry name" value="STAS_dom"/>
</dbReference>
<dbReference type="AlphaFoldDB" id="A0A158D354"/>
<sequence length="305" mass="33117">MEMVGGMRLAQLFTSNQEQLLAEWFAQQHAIAARRGLVGEAELRNQFAQFVSLLVAALGSSERVDFKALAWQEVRAFLAEMSSQRARQGFTPVETAMFVFSLKQPLFARLRETLVDDAATLADLTWTISTLFDELGLFTTEVFQASREQVIVRQQQELLELSTPVVQLWDGILALPLIGTLDSARTQVVMENLLQKIVETGAAISIIDITGVPTVDTLVAQHLLKTVAAARLMGADCIISGIRPQIAQTIVHLGVNLSNVTTKATLASAFVVALQRTGKSVTAAFAQDASRGGRASDGFDSLQAE</sequence>
<dbReference type="Pfam" id="PF01740">
    <property type="entry name" value="STAS"/>
    <property type="match status" value="1"/>
</dbReference>
<dbReference type="InterPro" id="IPR036513">
    <property type="entry name" value="STAS_dom_sf"/>
</dbReference>
<evidence type="ECO:0000259" key="2">
    <source>
        <dbReference type="PROSITE" id="PS50801"/>
    </source>
</evidence>
<dbReference type="Pfam" id="PF14361">
    <property type="entry name" value="RsbRD_N"/>
    <property type="match status" value="1"/>
</dbReference>
<dbReference type="Gene3D" id="3.30.750.24">
    <property type="entry name" value="STAS domain"/>
    <property type="match status" value="1"/>
</dbReference>
<dbReference type="EMBL" id="FCOI02000032">
    <property type="protein sequence ID" value="SAK88921.1"/>
    <property type="molecule type" value="Genomic_DNA"/>
</dbReference>
<keyword evidence="4" id="KW-1185">Reference proteome</keyword>
<dbReference type="Proteomes" id="UP000054624">
    <property type="component" value="Unassembled WGS sequence"/>
</dbReference>
<dbReference type="STRING" id="1777137.AWB76_06395"/>
<dbReference type="CDD" id="cd07041">
    <property type="entry name" value="STAS_RsbR_RsbS_like"/>
    <property type="match status" value="1"/>
</dbReference>
<dbReference type="SUPFAM" id="SSF52091">
    <property type="entry name" value="SpoIIaa-like"/>
    <property type="match status" value="1"/>
</dbReference>
<reference evidence="4" key="1">
    <citation type="submission" date="2016-01" db="EMBL/GenBank/DDBJ databases">
        <authorList>
            <person name="Peeters Charlotte."/>
        </authorList>
    </citation>
    <scope>NUCLEOTIDE SEQUENCE [LARGE SCALE GENOMIC DNA]</scope>
</reference>
<dbReference type="PANTHER" id="PTHR33745:SF3">
    <property type="entry name" value="RSBT CO-ANTAGONIST PROTEIN RSBRC"/>
    <property type="match status" value="1"/>
</dbReference>
<feature type="domain" description="STAS" evidence="2">
    <location>
        <begin position="162"/>
        <end position="273"/>
    </location>
</feature>
<dbReference type="RefSeq" id="WP_061164022.1">
    <property type="nucleotide sequence ID" value="NZ_FCOI02000032.1"/>
</dbReference>
<accession>A0A158D354</accession>
<proteinExistence type="predicted"/>
<dbReference type="PANTHER" id="PTHR33745">
    <property type="entry name" value="RSBT ANTAGONIST PROTEIN RSBS-RELATED"/>
    <property type="match status" value="1"/>
</dbReference>
<dbReference type="OrthoDB" id="9800154at2"/>
<dbReference type="InterPro" id="IPR051932">
    <property type="entry name" value="Bact_StressResp_Reg"/>
</dbReference>
<evidence type="ECO:0000256" key="1">
    <source>
        <dbReference type="ARBA" id="ARBA00022553"/>
    </source>
</evidence>
<dbReference type="PROSITE" id="PS50801">
    <property type="entry name" value="STAS"/>
    <property type="match status" value="1"/>
</dbReference>
<protein>
    <submittedName>
        <fullName evidence="3">RsbT co-antagonist protein RsbRA</fullName>
    </submittedName>
</protein>
<evidence type="ECO:0000313" key="4">
    <source>
        <dbReference type="Proteomes" id="UP000054624"/>
    </source>
</evidence>
<keyword evidence="1" id="KW-0597">Phosphoprotein</keyword>
<dbReference type="InterPro" id="IPR025751">
    <property type="entry name" value="RsbRD_N_dom"/>
</dbReference>
<organism evidence="3 4">
    <name type="scientific">Caballeronia temeraria</name>
    <dbReference type="NCBI Taxonomy" id="1777137"/>
    <lineage>
        <taxon>Bacteria</taxon>
        <taxon>Pseudomonadati</taxon>
        <taxon>Pseudomonadota</taxon>
        <taxon>Betaproteobacteria</taxon>
        <taxon>Burkholderiales</taxon>
        <taxon>Burkholderiaceae</taxon>
        <taxon>Caballeronia</taxon>
    </lineage>
</organism>
<name>A0A158D354_9BURK</name>
<evidence type="ECO:0000313" key="3">
    <source>
        <dbReference type="EMBL" id="SAK88921.1"/>
    </source>
</evidence>
<gene>
    <name evidence="3" type="primary">rsbRA</name>
    <name evidence="3" type="ORF">AWB76_06395</name>
</gene>